<dbReference type="Pfam" id="PF13472">
    <property type="entry name" value="Lipase_GDSL_2"/>
    <property type="match status" value="1"/>
</dbReference>
<dbReference type="RefSeq" id="WP_161703268.1">
    <property type="nucleotide sequence ID" value="NZ_JAAAMU010000018.1"/>
</dbReference>
<evidence type="ECO:0000259" key="1">
    <source>
        <dbReference type="Pfam" id="PF13472"/>
    </source>
</evidence>
<proteinExistence type="predicted"/>
<reference evidence="2 3" key="1">
    <citation type="submission" date="2020-01" db="EMBL/GenBank/DDBJ databases">
        <title>Paenibacillus soybeanensis sp. nov. isolated from the nodules of soybean (Glycine max(L.) Merr).</title>
        <authorList>
            <person name="Wang H."/>
        </authorList>
    </citation>
    <scope>NUCLEOTIDE SEQUENCE [LARGE SCALE GENOMIC DNA]</scope>
    <source>
        <strain evidence="2 3">DSM 23054</strain>
    </source>
</reference>
<gene>
    <name evidence="2" type="ORF">GT003_25470</name>
</gene>
<dbReference type="SUPFAM" id="SSF52266">
    <property type="entry name" value="SGNH hydrolase"/>
    <property type="match status" value="1"/>
</dbReference>
<dbReference type="EMBL" id="JAAAMU010000018">
    <property type="protein sequence ID" value="NBC72360.1"/>
    <property type="molecule type" value="Genomic_DNA"/>
</dbReference>
<evidence type="ECO:0000313" key="2">
    <source>
        <dbReference type="EMBL" id="NBC72360.1"/>
    </source>
</evidence>
<dbReference type="InterPro" id="IPR051532">
    <property type="entry name" value="Ester_Hydrolysis_Enzymes"/>
</dbReference>
<comment type="caution">
    <text evidence="2">The sequence shown here is derived from an EMBL/GenBank/DDBJ whole genome shotgun (WGS) entry which is preliminary data.</text>
</comment>
<dbReference type="AlphaFoldDB" id="A0A7X5C3H4"/>
<organism evidence="2 3">
    <name type="scientific">Paenibacillus sacheonensis</name>
    <dbReference type="NCBI Taxonomy" id="742054"/>
    <lineage>
        <taxon>Bacteria</taxon>
        <taxon>Bacillati</taxon>
        <taxon>Bacillota</taxon>
        <taxon>Bacilli</taxon>
        <taxon>Bacillales</taxon>
        <taxon>Paenibacillaceae</taxon>
        <taxon>Paenibacillus</taxon>
    </lineage>
</organism>
<dbReference type="InterPro" id="IPR036514">
    <property type="entry name" value="SGNH_hydro_sf"/>
</dbReference>
<dbReference type="GO" id="GO:0004622">
    <property type="term" value="F:phosphatidylcholine lysophospholipase activity"/>
    <property type="evidence" value="ECO:0007669"/>
    <property type="project" value="TreeGrafter"/>
</dbReference>
<dbReference type="InterPro" id="IPR013830">
    <property type="entry name" value="SGNH_hydro"/>
</dbReference>
<keyword evidence="3" id="KW-1185">Reference proteome</keyword>
<dbReference type="Gene3D" id="3.40.50.1110">
    <property type="entry name" value="SGNH hydrolase"/>
    <property type="match status" value="1"/>
</dbReference>
<dbReference type="Proteomes" id="UP000558113">
    <property type="component" value="Unassembled WGS sequence"/>
</dbReference>
<accession>A0A7X5C3H4</accession>
<evidence type="ECO:0000313" key="3">
    <source>
        <dbReference type="Proteomes" id="UP000558113"/>
    </source>
</evidence>
<feature type="domain" description="SGNH hydrolase-type esterase" evidence="1">
    <location>
        <begin position="31"/>
        <end position="208"/>
    </location>
</feature>
<name>A0A7X5C3H4_9BACL</name>
<sequence length="224" mass="24777">MAAAIESSYLNHITAALQQHWPSNRAVNIVCHGHSVPSGYFATPVVDAMNAYPHLLRAKLAERFPFAVMNVIVTAIGGEQSEQGAERFGSEVLTHRPDVLTIDYALNDRGLGLERAGAAWRSMIEAALAQGTKVILMTPTWESSYADPQSDAWRQLCAHRDQVVALAEEYGVGLMDSFGLFEDYAARGGQGSDLLSWVNHPNRKGHELVAEGLLRWFNYLNWRP</sequence>
<keyword evidence="2" id="KW-0378">Hydrolase</keyword>
<dbReference type="OrthoDB" id="193632at2"/>
<protein>
    <submittedName>
        <fullName evidence="2">SGNH/GDSL hydrolase family protein</fullName>
    </submittedName>
</protein>
<dbReference type="PANTHER" id="PTHR30383">
    <property type="entry name" value="THIOESTERASE 1/PROTEASE 1/LYSOPHOSPHOLIPASE L1"/>
    <property type="match status" value="1"/>
</dbReference>
<dbReference type="PANTHER" id="PTHR30383:SF5">
    <property type="entry name" value="SGNH HYDROLASE-TYPE ESTERASE DOMAIN-CONTAINING PROTEIN"/>
    <property type="match status" value="1"/>
</dbReference>